<evidence type="ECO:0000313" key="2">
    <source>
        <dbReference type="EMBL" id="TCI06403.1"/>
    </source>
</evidence>
<proteinExistence type="predicted"/>
<comment type="caution">
    <text evidence="2">The sequence shown here is derived from an EMBL/GenBank/DDBJ whole genome shotgun (WGS) entry which is preliminary data.</text>
</comment>
<sequence>MPQSLSHIALVVTNPTRSARLLTDVFADARITREEDAADAHPEVIVQLAGLEFVLVRGQGPASRNGDHIAFQVSKAEQLACAERLQALALDFQLARGDTALYFSDYDNHVFELDVGDEGGAGPVA</sequence>
<organism evidence="2 3">
    <name type="scientific">Dyella soli</name>
    <dbReference type="NCBI Taxonomy" id="522319"/>
    <lineage>
        <taxon>Bacteria</taxon>
        <taxon>Pseudomonadati</taxon>
        <taxon>Pseudomonadota</taxon>
        <taxon>Gammaproteobacteria</taxon>
        <taxon>Lysobacterales</taxon>
        <taxon>Rhodanobacteraceae</taxon>
        <taxon>Dyella</taxon>
    </lineage>
</organism>
<dbReference type="RefSeq" id="WP_131413091.1">
    <property type="nucleotide sequence ID" value="NZ_SJTG01000006.1"/>
</dbReference>
<gene>
    <name evidence="2" type="ORF">EZM97_33495</name>
</gene>
<feature type="domain" description="VOC" evidence="1">
    <location>
        <begin position="4"/>
        <end position="116"/>
    </location>
</feature>
<dbReference type="Gene3D" id="3.10.180.10">
    <property type="entry name" value="2,3-Dihydroxybiphenyl 1,2-Dioxygenase, domain 1"/>
    <property type="match status" value="1"/>
</dbReference>
<keyword evidence="3" id="KW-1185">Reference proteome</keyword>
<accession>A0A4R0YLC5</accession>
<protein>
    <recommendedName>
        <fullName evidence="1">VOC domain-containing protein</fullName>
    </recommendedName>
</protein>
<reference evidence="2 3" key="1">
    <citation type="submission" date="2019-02" db="EMBL/GenBank/DDBJ databases">
        <title>Dyella amyloliquefaciens sp. nov., isolated from forest soil.</title>
        <authorList>
            <person name="Gao Z.-H."/>
            <person name="Qiu L.-H."/>
        </authorList>
    </citation>
    <scope>NUCLEOTIDE SEQUENCE [LARGE SCALE GENOMIC DNA]</scope>
    <source>
        <strain evidence="2 3">KACC 12747</strain>
    </source>
</reference>
<dbReference type="SUPFAM" id="SSF54593">
    <property type="entry name" value="Glyoxalase/Bleomycin resistance protein/Dihydroxybiphenyl dioxygenase"/>
    <property type="match status" value="1"/>
</dbReference>
<dbReference type="InterPro" id="IPR037523">
    <property type="entry name" value="VOC_core"/>
</dbReference>
<name>A0A4R0YLC5_9GAMM</name>
<dbReference type="EMBL" id="SJTG01000006">
    <property type="protein sequence ID" value="TCI06403.1"/>
    <property type="molecule type" value="Genomic_DNA"/>
</dbReference>
<dbReference type="AlphaFoldDB" id="A0A4R0YLC5"/>
<dbReference type="Proteomes" id="UP000291822">
    <property type="component" value="Unassembled WGS sequence"/>
</dbReference>
<dbReference type="PROSITE" id="PS51819">
    <property type="entry name" value="VOC"/>
    <property type="match status" value="1"/>
</dbReference>
<evidence type="ECO:0000259" key="1">
    <source>
        <dbReference type="PROSITE" id="PS51819"/>
    </source>
</evidence>
<evidence type="ECO:0000313" key="3">
    <source>
        <dbReference type="Proteomes" id="UP000291822"/>
    </source>
</evidence>
<dbReference type="InterPro" id="IPR029068">
    <property type="entry name" value="Glyas_Bleomycin-R_OHBP_Dase"/>
</dbReference>